<dbReference type="HOGENOM" id="CLU_1461486_0_0_1"/>
<name>A0A0C2XU98_HEBCY</name>
<dbReference type="AlphaFoldDB" id="A0A0C2XU98"/>
<protein>
    <submittedName>
        <fullName evidence="1">Uncharacterized protein</fullName>
    </submittedName>
</protein>
<proteinExistence type="predicted"/>
<reference evidence="2" key="2">
    <citation type="submission" date="2015-01" db="EMBL/GenBank/DDBJ databases">
        <title>Evolutionary Origins and Diversification of the Mycorrhizal Mutualists.</title>
        <authorList>
            <consortium name="DOE Joint Genome Institute"/>
            <consortium name="Mycorrhizal Genomics Consortium"/>
            <person name="Kohler A."/>
            <person name="Kuo A."/>
            <person name="Nagy L.G."/>
            <person name="Floudas D."/>
            <person name="Copeland A."/>
            <person name="Barry K.W."/>
            <person name="Cichocki N."/>
            <person name="Veneault-Fourrey C."/>
            <person name="LaButti K."/>
            <person name="Lindquist E.A."/>
            <person name="Lipzen A."/>
            <person name="Lundell T."/>
            <person name="Morin E."/>
            <person name="Murat C."/>
            <person name="Riley R."/>
            <person name="Ohm R."/>
            <person name="Sun H."/>
            <person name="Tunlid A."/>
            <person name="Henrissat B."/>
            <person name="Grigoriev I.V."/>
            <person name="Hibbett D.S."/>
            <person name="Martin F."/>
        </authorList>
    </citation>
    <scope>NUCLEOTIDE SEQUENCE [LARGE SCALE GENOMIC DNA]</scope>
    <source>
        <strain evidence="2">h7</strain>
    </source>
</reference>
<dbReference type="Proteomes" id="UP000053424">
    <property type="component" value="Unassembled WGS sequence"/>
</dbReference>
<gene>
    <name evidence="1" type="ORF">M413DRAFT_10884</name>
</gene>
<keyword evidence="2" id="KW-1185">Reference proteome</keyword>
<dbReference type="EMBL" id="KN831780">
    <property type="protein sequence ID" value="KIM41218.1"/>
    <property type="molecule type" value="Genomic_DNA"/>
</dbReference>
<organism evidence="1 2">
    <name type="scientific">Hebeloma cylindrosporum</name>
    <dbReference type="NCBI Taxonomy" id="76867"/>
    <lineage>
        <taxon>Eukaryota</taxon>
        <taxon>Fungi</taxon>
        <taxon>Dikarya</taxon>
        <taxon>Basidiomycota</taxon>
        <taxon>Agaricomycotina</taxon>
        <taxon>Agaricomycetes</taxon>
        <taxon>Agaricomycetidae</taxon>
        <taxon>Agaricales</taxon>
        <taxon>Agaricineae</taxon>
        <taxon>Hymenogastraceae</taxon>
        <taxon>Hebeloma</taxon>
    </lineage>
</organism>
<evidence type="ECO:0000313" key="2">
    <source>
        <dbReference type="Proteomes" id="UP000053424"/>
    </source>
</evidence>
<evidence type="ECO:0000313" key="1">
    <source>
        <dbReference type="EMBL" id="KIM41218.1"/>
    </source>
</evidence>
<reference evidence="1 2" key="1">
    <citation type="submission" date="2014-04" db="EMBL/GenBank/DDBJ databases">
        <authorList>
            <consortium name="DOE Joint Genome Institute"/>
            <person name="Kuo A."/>
            <person name="Gay G."/>
            <person name="Dore J."/>
            <person name="Kohler A."/>
            <person name="Nagy L.G."/>
            <person name="Floudas D."/>
            <person name="Copeland A."/>
            <person name="Barry K.W."/>
            <person name="Cichocki N."/>
            <person name="Veneault-Fourrey C."/>
            <person name="LaButti K."/>
            <person name="Lindquist E.A."/>
            <person name="Lipzen A."/>
            <person name="Lundell T."/>
            <person name="Morin E."/>
            <person name="Murat C."/>
            <person name="Sun H."/>
            <person name="Tunlid A."/>
            <person name="Henrissat B."/>
            <person name="Grigoriev I.V."/>
            <person name="Hibbett D.S."/>
            <person name="Martin F."/>
            <person name="Nordberg H.P."/>
            <person name="Cantor M.N."/>
            <person name="Hua S.X."/>
        </authorList>
    </citation>
    <scope>NUCLEOTIDE SEQUENCE [LARGE SCALE GENOMIC DNA]</scope>
    <source>
        <strain evidence="2">h7</strain>
    </source>
</reference>
<accession>A0A0C2XU98</accession>
<sequence>MLEKLEVYEEFENEGLHFAKTWHLLGLSASSLTEIYISHTGAAIKPPASFNLRMVHNLRVFEYLRHSGDQYCFDASTDQTPSILLHLLSVKEPMEYLNMINIHFDLDERHVYKRFVLAGPSFPCLFDFEILFEVDVLIDDRSDFDKNAFLRAIHHFKSSFCRILARETIGLARKLNMRTNAKRTC</sequence>